<reference evidence="1" key="2">
    <citation type="journal article" date="2015" name="Data Brief">
        <title>Shoot transcriptome of the giant reed, Arundo donax.</title>
        <authorList>
            <person name="Barrero R.A."/>
            <person name="Guerrero F.D."/>
            <person name="Moolhuijzen P."/>
            <person name="Goolsby J.A."/>
            <person name="Tidwell J."/>
            <person name="Bellgard S.E."/>
            <person name="Bellgard M.I."/>
        </authorList>
    </citation>
    <scope>NUCLEOTIDE SEQUENCE</scope>
    <source>
        <tissue evidence="1">Shoot tissue taken approximately 20 cm above the soil surface</tissue>
    </source>
</reference>
<protein>
    <submittedName>
        <fullName evidence="1">Uncharacterized protein</fullName>
    </submittedName>
</protein>
<dbReference type="AlphaFoldDB" id="A0A0A9HF80"/>
<evidence type="ECO:0000313" key="1">
    <source>
        <dbReference type="EMBL" id="JAE35835.1"/>
    </source>
</evidence>
<accession>A0A0A9HF80</accession>
<sequence>MLRGKRSKLLPWTKLFNTQQNSTIREQGDFIIKHGKYRYSR</sequence>
<reference evidence="1" key="1">
    <citation type="submission" date="2014-09" db="EMBL/GenBank/DDBJ databases">
        <authorList>
            <person name="Magalhaes I.L.F."/>
            <person name="Oliveira U."/>
            <person name="Santos F.R."/>
            <person name="Vidigal T.H.D.A."/>
            <person name="Brescovit A.D."/>
            <person name="Santos A.J."/>
        </authorList>
    </citation>
    <scope>NUCLEOTIDE SEQUENCE</scope>
    <source>
        <tissue evidence="1">Shoot tissue taken approximately 20 cm above the soil surface</tissue>
    </source>
</reference>
<organism evidence="1">
    <name type="scientific">Arundo donax</name>
    <name type="common">Giant reed</name>
    <name type="synonym">Donax arundinaceus</name>
    <dbReference type="NCBI Taxonomy" id="35708"/>
    <lineage>
        <taxon>Eukaryota</taxon>
        <taxon>Viridiplantae</taxon>
        <taxon>Streptophyta</taxon>
        <taxon>Embryophyta</taxon>
        <taxon>Tracheophyta</taxon>
        <taxon>Spermatophyta</taxon>
        <taxon>Magnoliopsida</taxon>
        <taxon>Liliopsida</taxon>
        <taxon>Poales</taxon>
        <taxon>Poaceae</taxon>
        <taxon>PACMAD clade</taxon>
        <taxon>Arundinoideae</taxon>
        <taxon>Arundineae</taxon>
        <taxon>Arundo</taxon>
    </lineage>
</organism>
<proteinExistence type="predicted"/>
<dbReference type="EMBL" id="GBRH01162061">
    <property type="protein sequence ID" value="JAE35835.1"/>
    <property type="molecule type" value="Transcribed_RNA"/>
</dbReference>
<name>A0A0A9HF80_ARUDO</name>